<dbReference type="PATRIC" id="fig|292563.3.peg.1421"/>
<proteinExistence type="predicted"/>
<sequence>MVNSRKLPEYIETAIIGAGPHSLTLVNHLLHKKPKLRSRVMVFDPSGEWLTQWRHQLEAQEIIHLRSPAVHHPAPNPFALRKFAETRPSELYPPYDLPGTKLFQDFCDHLIKTNGLEKLIFPAIVTKIKPLKPKNFQLQLSSGQEICTRRVVVATRADEINLPPWVKNLQPPTLVHSHQVDLRSLNLQGENILIIGGGLTSGHLALGAIAKGATVDLMSRKQLQEKLFDTDPGWLGPKYLKSFEAQPCWHERYDMIQKARNGGSLTPAVMLKLKRLTREGKLNLQENCQVTHAHHHQNQWYIKCENGQTQQYDRIWLATGSKFQAQNHHLLEDIWGQYNTPIIQGLPVLDKYLRVKGAELFIMGGLASLRLGPTARNLSGAIKASNLITEALVKPSLYLD</sequence>
<organism evidence="2 3">
    <name type="scientific">Cyanobacterium stanieri (strain ATCC 29140 / PCC 7202)</name>
    <dbReference type="NCBI Taxonomy" id="292563"/>
    <lineage>
        <taxon>Bacteria</taxon>
        <taxon>Bacillati</taxon>
        <taxon>Cyanobacteriota</taxon>
        <taxon>Cyanophyceae</taxon>
        <taxon>Oscillatoriophycideae</taxon>
        <taxon>Chroococcales</taxon>
        <taxon>Geminocystaceae</taxon>
        <taxon>Cyanobacterium</taxon>
    </lineage>
</organism>
<dbReference type="AlphaFoldDB" id="K9YKD8"/>
<dbReference type="PANTHER" id="PTHR38663:SF1">
    <property type="entry name" value="L-ORNITHINE N(5)-MONOOXYGENASE"/>
    <property type="match status" value="1"/>
</dbReference>
<feature type="domain" description="FAD-dependent urate hydroxylase HpyO/Asp monooxygenase CreE-like FAD/NAD(P)-binding" evidence="1">
    <location>
        <begin position="14"/>
        <end position="155"/>
    </location>
</feature>
<dbReference type="HOGENOM" id="CLU_014633_2_0_3"/>
<dbReference type="InterPro" id="IPR038732">
    <property type="entry name" value="HpyO/CreE_NAD-binding"/>
</dbReference>
<reference evidence="3" key="1">
    <citation type="journal article" date="2013" name="Proc. Natl. Acad. Sci. U.S.A.">
        <title>Improving the coverage of the cyanobacterial phylum using diversity-driven genome sequencing.</title>
        <authorList>
            <person name="Shih P.M."/>
            <person name="Wu D."/>
            <person name="Latifi A."/>
            <person name="Axen S.D."/>
            <person name="Fewer D.P."/>
            <person name="Talla E."/>
            <person name="Calteau A."/>
            <person name="Cai F."/>
            <person name="Tandeau de Marsac N."/>
            <person name="Rippka R."/>
            <person name="Herdman M."/>
            <person name="Sivonen K."/>
            <person name="Coursin T."/>
            <person name="Laurent T."/>
            <person name="Goodwin L."/>
            <person name="Nolan M."/>
            <person name="Davenport K.W."/>
            <person name="Han C.S."/>
            <person name="Rubin E.M."/>
            <person name="Eisen J.A."/>
            <person name="Woyke T."/>
            <person name="Gugger M."/>
            <person name="Kerfeld C.A."/>
        </authorList>
    </citation>
    <scope>NUCLEOTIDE SEQUENCE [LARGE SCALE GENOMIC DNA]</scope>
    <source>
        <strain evidence="3">ATCC 29140 / PCC 7202</strain>
    </source>
</reference>
<name>K9YKD8_CYASC</name>
<keyword evidence="3" id="KW-1185">Reference proteome</keyword>
<protein>
    <recommendedName>
        <fullName evidence="1">FAD-dependent urate hydroxylase HpyO/Asp monooxygenase CreE-like FAD/NAD(P)-binding domain-containing protein</fullName>
    </recommendedName>
</protein>
<evidence type="ECO:0000313" key="2">
    <source>
        <dbReference type="EMBL" id="AFZ47324.1"/>
    </source>
</evidence>
<accession>K9YKD8</accession>
<gene>
    <name evidence="2" type="ordered locus">Cyast_1359</name>
</gene>
<dbReference type="InterPro" id="IPR036188">
    <property type="entry name" value="FAD/NAD-bd_sf"/>
</dbReference>
<dbReference type="PANTHER" id="PTHR38663">
    <property type="match status" value="1"/>
</dbReference>
<dbReference type="Gene3D" id="3.50.50.60">
    <property type="entry name" value="FAD/NAD(P)-binding domain"/>
    <property type="match status" value="1"/>
</dbReference>
<evidence type="ECO:0000313" key="3">
    <source>
        <dbReference type="Proteomes" id="UP000010483"/>
    </source>
</evidence>
<dbReference type="eggNOG" id="COG2072">
    <property type="taxonomic scope" value="Bacteria"/>
</dbReference>
<dbReference type="Proteomes" id="UP000010483">
    <property type="component" value="Chromosome"/>
</dbReference>
<evidence type="ECO:0000259" key="1">
    <source>
        <dbReference type="Pfam" id="PF13454"/>
    </source>
</evidence>
<dbReference type="EMBL" id="CP003940">
    <property type="protein sequence ID" value="AFZ47324.1"/>
    <property type="molecule type" value="Genomic_DNA"/>
</dbReference>
<dbReference type="SUPFAM" id="SSF51905">
    <property type="entry name" value="FAD/NAD(P)-binding domain"/>
    <property type="match status" value="1"/>
</dbReference>
<dbReference type="BioCyc" id="CSTA292563:G1353-1372-MONOMER"/>
<dbReference type="KEGG" id="csn:Cyast_1359"/>
<dbReference type="STRING" id="292563.Cyast_1359"/>
<dbReference type="Pfam" id="PF13454">
    <property type="entry name" value="NAD_binding_9"/>
    <property type="match status" value="1"/>
</dbReference>